<dbReference type="Pfam" id="PF03737">
    <property type="entry name" value="RraA-like"/>
    <property type="match status" value="1"/>
</dbReference>
<name>B9JM65_RHIR8</name>
<accession>B9JM65</accession>
<evidence type="ECO:0000256" key="5">
    <source>
        <dbReference type="PIRSR" id="PIRSR605493-1"/>
    </source>
</evidence>
<evidence type="ECO:0000256" key="4">
    <source>
        <dbReference type="ARBA" id="ARBA00030169"/>
    </source>
</evidence>
<comment type="cofactor">
    <cofactor evidence="5">
        <name>Mg(2+)</name>
        <dbReference type="ChEBI" id="CHEBI:18420"/>
    </cofactor>
</comment>
<keyword evidence="5" id="KW-0479">Metal-binding</keyword>
<evidence type="ECO:0000256" key="1">
    <source>
        <dbReference type="ARBA" id="ARBA00001968"/>
    </source>
</evidence>
<dbReference type="InterPro" id="IPR005493">
    <property type="entry name" value="RraA/RraA-like"/>
</dbReference>
<protein>
    <recommendedName>
        <fullName evidence="2">Putative 4-hydroxy-4-methyl-2-oxoglutarate aldolase</fullName>
    </recommendedName>
    <alternativeName>
        <fullName evidence="3">Regulator of ribonuclease activity homolog</fullName>
    </alternativeName>
    <alternativeName>
        <fullName evidence="4">RraA-like protein</fullName>
    </alternativeName>
</protein>
<dbReference type="STRING" id="311403.Arad_7233"/>
<dbReference type="CDD" id="cd16841">
    <property type="entry name" value="RraA_family"/>
    <property type="match status" value="1"/>
</dbReference>
<evidence type="ECO:0000313" key="7">
    <source>
        <dbReference type="Proteomes" id="UP000001600"/>
    </source>
</evidence>
<organism evidence="6 7">
    <name type="scientific">Rhizobium rhizogenes (strain K84 / ATCC BAA-868)</name>
    <name type="common">Agrobacterium radiobacter</name>
    <dbReference type="NCBI Taxonomy" id="311403"/>
    <lineage>
        <taxon>Bacteria</taxon>
        <taxon>Pseudomonadati</taxon>
        <taxon>Pseudomonadota</taxon>
        <taxon>Alphaproteobacteria</taxon>
        <taxon>Hyphomicrobiales</taxon>
        <taxon>Rhizobiaceae</taxon>
        <taxon>Rhizobium/Agrobacterium group</taxon>
        <taxon>Rhizobium</taxon>
    </lineage>
</organism>
<dbReference type="PANTHER" id="PTHR33254:SF4">
    <property type="entry name" value="4-HYDROXY-4-METHYL-2-OXOGLUTARATE ALDOLASE 3-RELATED"/>
    <property type="match status" value="1"/>
</dbReference>
<dbReference type="EMBL" id="CP000629">
    <property type="protein sequence ID" value="ACM28780.1"/>
    <property type="molecule type" value="Genomic_DNA"/>
</dbReference>
<dbReference type="Gene3D" id="3.50.30.40">
    <property type="entry name" value="Ribonuclease E inhibitor RraA/RraA-like"/>
    <property type="match status" value="1"/>
</dbReference>
<dbReference type="PANTHER" id="PTHR33254">
    <property type="entry name" value="4-HYDROXY-4-METHYL-2-OXOGLUTARATE ALDOLASE 3-RELATED"/>
    <property type="match status" value="1"/>
</dbReference>
<dbReference type="RefSeq" id="WP_007689048.1">
    <property type="nucleotide sequence ID" value="NC_011983.1"/>
</dbReference>
<keyword evidence="5" id="KW-0460">Magnesium</keyword>
<keyword evidence="6" id="KW-0808">Transferase</keyword>
<evidence type="ECO:0000313" key="6">
    <source>
        <dbReference type="EMBL" id="ACM28780.1"/>
    </source>
</evidence>
<evidence type="ECO:0000256" key="3">
    <source>
        <dbReference type="ARBA" id="ARBA00029596"/>
    </source>
</evidence>
<sequence length="213" mass="21645">MNDTDMTAEVLQLLKDVETATIGHIRSSGFLAPQIQCLTDGVRIVGPTHTASLPGDDGAALAQAVSTARPGDILVIERLDDDRHACWGAVMTAAAQAAGIVGVVIDGYVTDLGAIRASGLPVWCRGRSPLTTKIHGGGSVGGAINCGGVAITAGDIVLADENGVYAATITEALAAGREALVIQSREPGIIARIEAGETLAAIYGNPVPPDESN</sequence>
<gene>
    <name evidence="6" type="ordered locus">Arad_7233</name>
</gene>
<dbReference type="GO" id="GO:0046872">
    <property type="term" value="F:metal ion binding"/>
    <property type="evidence" value="ECO:0007669"/>
    <property type="project" value="UniProtKB-KW"/>
</dbReference>
<dbReference type="HOGENOM" id="CLU_072626_3_1_5"/>
<dbReference type="GO" id="GO:0008168">
    <property type="term" value="F:methyltransferase activity"/>
    <property type="evidence" value="ECO:0007669"/>
    <property type="project" value="UniProtKB-KW"/>
</dbReference>
<feature type="binding site" evidence="5">
    <location>
        <begin position="88"/>
        <end position="91"/>
    </location>
    <ligand>
        <name>substrate</name>
    </ligand>
</feature>
<proteinExistence type="predicted"/>
<dbReference type="GO" id="GO:0032259">
    <property type="term" value="P:methylation"/>
    <property type="evidence" value="ECO:0007669"/>
    <property type="project" value="UniProtKB-KW"/>
</dbReference>
<evidence type="ECO:0000256" key="2">
    <source>
        <dbReference type="ARBA" id="ARBA00016549"/>
    </source>
</evidence>
<dbReference type="eggNOG" id="COG0684">
    <property type="taxonomic scope" value="Bacteria"/>
</dbReference>
<feature type="binding site" evidence="5">
    <location>
        <position position="111"/>
    </location>
    <ligand>
        <name>Mg(2+)</name>
        <dbReference type="ChEBI" id="CHEBI:18420"/>
    </ligand>
</feature>
<dbReference type="AlphaFoldDB" id="B9JM65"/>
<comment type="cofactor">
    <cofactor evidence="1">
        <name>a divalent metal cation</name>
        <dbReference type="ChEBI" id="CHEBI:60240"/>
    </cofactor>
</comment>
<dbReference type="SUPFAM" id="SSF89562">
    <property type="entry name" value="RraA-like"/>
    <property type="match status" value="1"/>
</dbReference>
<dbReference type="Proteomes" id="UP000001600">
    <property type="component" value="Chromosome 2"/>
</dbReference>
<dbReference type="KEGG" id="ara:Arad_7233"/>
<dbReference type="InterPro" id="IPR036704">
    <property type="entry name" value="RraA/RraA-like_sf"/>
</dbReference>
<keyword evidence="6" id="KW-0489">Methyltransferase</keyword>
<reference evidence="6 7" key="1">
    <citation type="journal article" date="2009" name="J. Bacteriol.">
        <title>Genome sequences of three Agrobacterium biovars help elucidate the evolution of multichromosome genomes in bacteria.</title>
        <authorList>
            <person name="Slater S.C."/>
            <person name="Goldman B.S."/>
            <person name="Goodner B."/>
            <person name="Setubal J.C."/>
            <person name="Farrand S.K."/>
            <person name="Nester E.W."/>
            <person name="Burr T.J."/>
            <person name="Banta L."/>
            <person name="Dickerman A.W."/>
            <person name="Paulsen I."/>
            <person name="Otten L."/>
            <person name="Suen G."/>
            <person name="Welch R."/>
            <person name="Almeida N.F."/>
            <person name="Arnold F."/>
            <person name="Burton O.T."/>
            <person name="Du Z."/>
            <person name="Ewing A."/>
            <person name="Godsy E."/>
            <person name="Heisel S."/>
            <person name="Houmiel K.L."/>
            <person name="Jhaveri J."/>
            <person name="Lu J."/>
            <person name="Miller N.M."/>
            <person name="Norton S."/>
            <person name="Chen Q."/>
            <person name="Phoolcharoen W."/>
            <person name="Ohlin V."/>
            <person name="Ondrusek D."/>
            <person name="Pride N."/>
            <person name="Stricklin S.L."/>
            <person name="Sun J."/>
            <person name="Wheeler C."/>
            <person name="Wilson L."/>
            <person name="Zhu H."/>
            <person name="Wood D.W."/>
        </authorList>
    </citation>
    <scope>NUCLEOTIDE SEQUENCE [LARGE SCALE GENOMIC DNA]</scope>
    <source>
        <strain evidence="7">K84 / ATCC BAA-868</strain>
    </source>
</reference>